<comment type="caution">
    <text evidence="1">The sequence shown here is derived from an EMBL/GenBank/DDBJ whole genome shotgun (WGS) entry which is preliminary data.</text>
</comment>
<evidence type="ECO:0000313" key="1">
    <source>
        <dbReference type="EMBL" id="MFD2902316.1"/>
    </source>
</evidence>
<proteinExistence type="predicted"/>
<sequence>MNKLDQYKFKNIPTISREATVRILMREYYIDELVSGNDTLNKDHYYALNHHLSQKSLNSLTSRDLFNSCMIVQEYYSQTCGRFARLKSTGIFGIFYRDDIPLEYWSPRQINLLRKNRKEIIGYVNQMWSDLKFIGDNTKDLLVELIMWEQIPNILKQIEISPEDNSLYSLLVQIMMRAKFTTFEASTIYEKIYGPKRYVTGTEENRTAIIEMAKKCFMEFNALPQYTVPIYVKQSNPSYSSEGLKEELITRKQDWPLKEVKTPKFKLKK</sequence>
<accession>A0ABW5YQT0</accession>
<evidence type="ECO:0000313" key="2">
    <source>
        <dbReference type="Proteomes" id="UP001597509"/>
    </source>
</evidence>
<gene>
    <name evidence="1" type="ORF">ACFS6I_00140</name>
</gene>
<dbReference type="RefSeq" id="WP_380917245.1">
    <property type="nucleotide sequence ID" value="NZ_JBHUPE010000001.1"/>
</dbReference>
<reference evidence="2" key="1">
    <citation type="journal article" date="2019" name="Int. J. Syst. Evol. Microbiol.">
        <title>The Global Catalogue of Microorganisms (GCM) 10K type strain sequencing project: providing services to taxonomists for standard genome sequencing and annotation.</title>
        <authorList>
            <consortium name="The Broad Institute Genomics Platform"/>
            <consortium name="The Broad Institute Genome Sequencing Center for Infectious Disease"/>
            <person name="Wu L."/>
            <person name="Ma J."/>
        </authorList>
    </citation>
    <scope>NUCLEOTIDE SEQUENCE [LARGE SCALE GENOMIC DNA]</scope>
    <source>
        <strain evidence="2">KCTC 22209</strain>
    </source>
</reference>
<name>A0ABW5YQT0_9SPHI</name>
<dbReference type="Proteomes" id="UP001597509">
    <property type="component" value="Unassembled WGS sequence"/>
</dbReference>
<keyword evidence="2" id="KW-1185">Reference proteome</keyword>
<organism evidence="1 2">
    <name type="scientific">Sphingobacterium anhuiense</name>
    <dbReference type="NCBI Taxonomy" id="493780"/>
    <lineage>
        <taxon>Bacteria</taxon>
        <taxon>Pseudomonadati</taxon>
        <taxon>Bacteroidota</taxon>
        <taxon>Sphingobacteriia</taxon>
        <taxon>Sphingobacteriales</taxon>
        <taxon>Sphingobacteriaceae</taxon>
        <taxon>Sphingobacterium</taxon>
    </lineage>
</organism>
<dbReference type="EMBL" id="JBHUPE010000001">
    <property type="protein sequence ID" value="MFD2902316.1"/>
    <property type="molecule type" value="Genomic_DNA"/>
</dbReference>
<protein>
    <submittedName>
        <fullName evidence="1">Uncharacterized protein</fullName>
    </submittedName>
</protein>